<dbReference type="KEGG" id="had:CDV25_04445"/>
<feature type="coiled-coil region" evidence="1">
    <location>
        <begin position="82"/>
        <end position="118"/>
    </location>
</feature>
<keyword evidence="1" id="KW-0175">Coiled coil</keyword>
<proteinExistence type="predicted"/>
<protein>
    <submittedName>
        <fullName evidence="2">Uncharacterized protein</fullName>
    </submittedName>
</protein>
<dbReference type="Proteomes" id="UP000244890">
    <property type="component" value="Chromosome"/>
</dbReference>
<accession>A0A2U8FD73</accession>
<dbReference type="AlphaFoldDB" id="A0A2U8FD73"/>
<evidence type="ECO:0000313" key="3">
    <source>
        <dbReference type="Proteomes" id="UP000244890"/>
    </source>
</evidence>
<dbReference type="EMBL" id="CP021886">
    <property type="protein sequence ID" value="AWI34104.1"/>
    <property type="molecule type" value="Genomic_DNA"/>
</dbReference>
<sequence length="148" mass="17455">MRQTLNKQREENQLEIALGDLIFICKTEQNDDECLFCVGIIENQSNWIDNIQIDGIEINHRFVITTKGYKAKNRATDILFLKQELNARFKETEIQAKRKEIDRQAIKSEEALLEAERKWLVSKKRTQKAKMLEVKRGDNMLVFEIINE</sequence>
<dbReference type="RefSeq" id="WP_108910946.1">
    <property type="nucleotide sequence ID" value="NZ_CP021886.1"/>
</dbReference>
<name>A0A2U8FD73_9HELI</name>
<evidence type="ECO:0000256" key="1">
    <source>
        <dbReference type="SAM" id="Coils"/>
    </source>
</evidence>
<gene>
    <name evidence="2" type="ORF">CDV25_04445</name>
</gene>
<evidence type="ECO:0000313" key="2">
    <source>
        <dbReference type="EMBL" id="AWI34104.1"/>
    </source>
</evidence>
<organism evidence="2 3">
    <name type="scientific">Helicobacter apodemus</name>
    <dbReference type="NCBI Taxonomy" id="135569"/>
    <lineage>
        <taxon>Bacteria</taxon>
        <taxon>Pseudomonadati</taxon>
        <taxon>Campylobacterota</taxon>
        <taxon>Epsilonproteobacteria</taxon>
        <taxon>Campylobacterales</taxon>
        <taxon>Helicobacteraceae</taxon>
        <taxon>Helicobacter</taxon>
    </lineage>
</organism>
<reference evidence="2 3" key="1">
    <citation type="submission" date="2017-06" db="EMBL/GenBank/DDBJ databases">
        <title>Complete genome of Helicobacter apodemus.</title>
        <authorList>
            <person name="Cho S."/>
        </authorList>
    </citation>
    <scope>NUCLEOTIDE SEQUENCE [LARGE SCALE GENOMIC DNA]</scope>
    <source>
        <strain evidence="3">SNUVETPUB-15-01</strain>
    </source>
</reference>